<proteinExistence type="predicted"/>
<name>A0A1E7KZ90_9ACTN</name>
<organism evidence="1 2">
    <name type="scientific">Streptomyces nanshensis</name>
    <dbReference type="NCBI Taxonomy" id="518642"/>
    <lineage>
        <taxon>Bacteria</taxon>
        <taxon>Bacillati</taxon>
        <taxon>Actinomycetota</taxon>
        <taxon>Actinomycetes</taxon>
        <taxon>Kitasatosporales</taxon>
        <taxon>Streptomycetaceae</taxon>
        <taxon>Streptomyces</taxon>
    </lineage>
</organism>
<keyword evidence="2" id="KW-1185">Reference proteome</keyword>
<comment type="caution">
    <text evidence="1">The sequence shown here is derived from an EMBL/GenBank/DDBJ whole genome shotgun (WGS) entry which is preliminary data.</text>
</comment>
<dbReference type="EMBL" id="LJGW01000377">
    <property type="protein sequence ID" value="OEV09268.1"/>
    <property type="molecule type" value="Genomic_DNA"/>
</dbReference>
<evidence type="ECO:0000313" key="1">
    <source>
        <dbReference type="EMBL" id="OEV09268.1"/>
    </source>
</evidence>
<dbReference type="AlphaFoldDB" id="A0A1E7KZ90"/>
<gene>
    <name evidence="1" type="ORF">AN218_22710</name>
</gene>
<evidence type="ECO:0000313" key="2">
    <source>
        <dbReference type="Proteomes" id="UP000176005"/>
    </source>
</evidence>
<reference evidence="1 2" key="1">
    <citation type="journal article" date="2016" name="Front. Microbiol.">
        <title>Comparative Genomics Analysis of Streptomyces Species Reveals Their Adaptation to the Marine Environment and Their Diversity at the Genomic Level.</title>
        <authorList>
            <person name="Tian X."/>
            <person name="Zhang Z."/>
            <person name="Yang T."/>
            <person name="Chen M."/>
            <person name="Li J."/>
            <person name="Chen F."/>
            <person name="Yang J."/>
            <person name="Li W."/>
            <person name="Zhang B."/>
            <person name="Zhang Z."/>
            <person name="Wu J."/>
            <person name="Zhang C."/>
            <person name="Long L."/>
            <person name="Xiao J."/>
        </authorList>
    </citation>
    <scope>NUCLEOTIDE SEQUENCE [LARGE SCALE GENOMIC DNA]</scope>
    <source>
        <strain evidence="1 2">SCSIO 10429</strain>
    </source>
</reference>
<accession>A0A1E7KZ90</accession>
<dbReference type="RefSeq" id="WP_070018750.1">
    <property type="nucleotide sequence ID" value="NZ_LJGW01000377.1"/>
</dbReference>
<sequence>MINQREITVEHIRDLLAHSDDGSALCLIGGIDGDIEVRTAADIPSQHGVIITREQASEVFGEHHPDGLDDATIDELLDEASEGWMEQTREALAY</sequence>
<protein>
    <submittedName>
        <fullName evidence="1">Uncharacterized protein</fullName>
    </submittedName>
</protein>
<dbReference type="Proteomes" id="UP000176005">
    <property type="component" value="Unassembled WGS sequence"/>
</dbReference>